<keyword evidence="1" id="KW-0812">Transmembrane</keyword>
<dbReference type="Gene3D" id="1.20.120.1200">
    <property type="entry name" value="NADH-ubiquinone/plastoquinone oxidoreductase chain 6, subunit NuoJ"/>
    <property type="match status" value="1"/>
</dbReference>
<dbReference type="GO" id="GO:0048038">
    <property type="term" value="F:quinone binding"/>
    <property type="evidence" value="ECO:0007669"/>
    <property type="project" value="UniProtKB-UniRule"/>
</dbReference>
<keyword evidence="1" id="KW-0874">Quinone</keyword>
<gene>
    <name evidence="3" type="ORF">SAMN05216298_3639</name>
</gene>
<comment type="catalytic activity">
    <reaction evidence="1">
        <text>a quinone + NADH + 5 H(+)(in) = a quinol + NAD(+) + 4 H(+)(out)</text>
        <dbReference type="Rhea" id="RHEA:57888"/>
        <dbReference type="ChEBI" id="CHEBI:15378"/>
        <dbReference type="ChEBI" id="CHEBI:24646"/>
        <dbReference type="ChEBI" id="CHEBI:57540"/>
        <dbReference type="ChEBI" id="CHEBI:57945"/>
        <dbReference type="ChEBI" id="CHEBI:132124"/>
    </reaction>
</comment>
<evidence type="ECO:0000313" key="3">
    <source>
        <dbReference type="EMBL" id="SDL36770.1"/>
    </source>
</evidence>
<dbReference type="PANTHER" id="PTHR33269:SF19">
    <property type="entry name" value="NADH-QUINONE OXIDOREDUCTASE SUBUNIT J"/>
    <property type="match status" value="1"/>
</dbReference>
<dbReference type="GO" id="GO:0008137">
    <property type="term" value="F:NADH dehydrogenase (ubiquinone) activity"/>
    <property type="evidence" value="ECO:0007669"/>
    <property type="project" value="UniProtKB-UniRule"/>
</dbReference>
<dbReference type="STRING" id="380244.SAMN05216298_3639"/>
<dbReference type="GO" id="GO:0005886">
    <property type="term" value="C:plasma membrane"/>
    <property type="evidence" value="ECO:0007669"/>
    <property type="project" value="UniProtKB-SubCell"/>
</dbReference>
<comment type="subcellular location">
    <subcellularLocation>
        <location evidence="1">Cell membrane</location>
        <topology evidence="1">Multi-pass membrane protein</topology>
    </subcellularLocation>
</comment>
<comment type="similarity">
    <text evidence="1">Belongs to the complex I subunit 6 family.</text>
</comment>
<feature type="region of interest" description="Disordered" evidence="2">
    <location>
        <begin position="192"/>
        <end position="265"/>
    </location>
</feature>
<feature type="transmembrane region" description="Helical" evidence="1">
    <location>
        <begin position="114"/>
        <end position="135"/>
    </location>
</feature>
<sequence>MIDLAHAAQLAQGADLAQSGSAGEAVFFWILAPVALAGALGLVLARQAIHAALSLALTMMCLAVFYIMQHAPFLGFVQIMVYTGAIMMLFLFVLMLFGRDSKDSMFETLRGQRLLAVLLGVGMAALLSSGLARAVSGLVVVEPAAPAGQGNVEQIAEALFSTYLFPFEIVSGVLTVAAVGALMFAHVAKKGGHRGQKEHSRERFAPGVYPGPRPGPGVFATSDSTATPALRPDGSIEPASLSEYVPPRQLTPAEAAPKHTEGRDS</sequence>
<dbReference type="PANTHER" id="PTHR33269">
    <property type="entry name" value="NADH-UBIQUINONE OXIDOREDUCTASE CHAIN 6"/>
    <property type="match status" value="1"/>
</dbReference>
<dbReference type="EC" id="7.1.1.-" evidence="1"/>
<dbReference type="InterPro" id="IPR001457">
    <property type="entry name" value="NADH_UbQ/plastoQ_OxRdtase_su6"/>
</dbReference>
<evidence type="ECO:0000313" key="4">
    <source>
        <dbReference type="Proteomes" id="UP000198662"/>
    </source>
</evidence>
<keyword evidence="1" id="KW-0520">NAD</keyword>
<reference evidence="4" key="1">
    <citation type="submission" date="2016-10" db="EMBL/GenBank/DDBJ databases">
        <authorList>
            <person name="Varghese N."/>
            <person name="Submissions S."/>
        </authorList>
    </citation>
    <scope>NUCLEOTIDE SEQUENCE [LARGE SCALE GENOMIC DNA]</scope>
    <source>
        <strain evidence="4">CGMCC 4.3147</strain>
    </source>
</reference>
<feature type="transmembrane region" description="Helical" evidence="1">
    <location>
        <begin position="74"/>
        <end position="94"/>
    </location>
</feature>
<accession>A0A1G9JGS1</accession>
<feature type="transmembrane region" description="Helical" evidence="1">
    <location>
        <begin position="26"/>
        <end position="44"/>
    </location>
</feature>
<keyword evidence="4" id="KW-1185">Reference proteome</keyword>
<dbReference type="InterPro" id="IPR042106">
    <property type="entry name" value="Nuo/plastoQ_OxRdtase_6_NuoJ"/>
</dbReference>
<dbReference type="NCBIfam" id="NF005165">
    <property type="entry name" value="PRK06638.1-5"/>
    <property type="match status" value="1"/>
</dbReference>
<dbReference type="RefSeq" id="WP_245712279.1">
    <property type="nucleotide sequence ID" value="NZ_FNGF01000005.1"/>
</dbReference>
<keyword evidence="1" id="KW-1133">Transmembrane helix</keyword>
<comment type="function">
    <text evidence="1">NDH-1 shuttles electrons from NADH, via FMN and iron-sulfur (Fe-S) centers, to quinones in the respiratory chain. Couples the redox reaction to proton translocation (for every two electrons transferred, four hydrogen ions are translocated across the cytoplasmic membrane), and thus conserves the redox energy in a proton gradient.</text>
</comment>
<protein>
    <recommendedName>
        <fullName evidence="1">NADH-quinone oxidoreductase subunit J</fullName>
        <ecNumber evidence="1">7.1.1.-</ecNumber>
    </recommendedName>
</protein>
<feature type="compositionally biased region" description="Basic and acidic residues" evidence="2">
    <location>
        <begin position="256"/>
        <end position="265"/>
    </location>
</feature>
<keyword evidence="1" id="KW-0472">Membrane</keyword>
<proteinExistence type="inferred from homology"/>
<dbReference type="AlphaFoldDB" id="A0A1G9JGS1"/>
<dbReference type="EMBL" id="FNGF01000005">
    <property type="protein sequence ID" value="SDL36770.1"/>
    <property type="molecule type" value="Genomic_DNA"/>
</dbReference>
<evidence type="ECO:0000256" key="1">
    <source>
        <dbReference type="RuleBase" id="RU004429"/>
    </source>
</evidence>
<dbReference type="Proteomes" id="UP000198662">
    <property type="component" value="Unassembled WGS sequence"/>
</dbReference>
<name>A0A1G9JGS1_9ACTN</name>
<feature type="transmembrane region" description="Helical" evidence="1">
    <location>
        <begin position="169"/>
        <end position="188"/>
    </location>
</feature>
<feature type="transmembrane region" description="Helical" evidence="1">
    <location>
        <begin position="51"/>
        <end position="68"/>
    </location>
</feature>
<evidence type="ECO:0000256" key="2">
    <source>
        <dbReference type="SAM" id="MobiDB-lite"/>
    </source>
</evidence>
<keyword evidence="1" id="KW-1003">Cell membrane</keyword>
<organism evidence="3 4">
    <name type="scientific">Glycomyces sambucus</name>
    <dbReference type="NCBI Taxonomy" id="380244"/>
    <lineage>
        <taxon>Bacteria</taxon>
        <taxon>Bacillati</taxon>
        <taxon>Actinomycetota</taxon>
        <taxon>Actinomycetes</taxon>
        <taxon>Glycomycetales</taxon>
        <taxon>Glycomycetaceae</taxon>
        <taxon>Glycomyces</taxon>
    </lineage>
</organism>
<feature type="compositionally biased region" description="Basic and acidic residues" evidence="2">
    <location>
        <begin position="195"/>
        <end position="204"/>
    </location>
</feature>
<dbReference type="Pfam" id="PF00499">
    <property type="entry name" value="Oxidored_q3"/>
    <property type="match status" value="1"/>
</dbReference>